<evidence type="ECO:0000256" key="2">
    <source>
        <dbReference type="ARBA" id="ARBA00023015"/>
    </source>
</evidence>
<dbReference type="InterPro" id="IPR011615">
    <property type="entry name" value="p53_DNA-bd"/>
</dbReference>
<reference evidence="8" key="1">
    <citation type="submission" date="2015-11" db="EMBL/GenBank/DDBJ databases">
        <title>De novo transcriptome assembly of four potential Pierce s Disease insect vectors from Arizona vineyards.</title>
        <authorList>
            <person name="Tassone E.E."/>
        </authorList>
    </citation>
    <scope>NUCLEOTIDE SEQUENCE</scope>
</reference>
<comment type="subcellular location">
    <subcellularLocation>
        <location evidence="1">Nucleus</location>
    </subcellularLocation>
</comment>
<dbReference type="Pfam" id="PF00870">
    <property type="entry name" value="P53"/>
    <property type="match status" value="1"/>
</dbReference>
<feature type="compositionally biased region" description="Polar residues" evidence="6">
    <location>
        <begin position="66"/>
        <end position="83"/>
    </location>
</feature>
<dbReference type="GO" id="GO:0005634">
    <property type="term" value="C:nucleus"/>
    <property type="evidence" value="ECO:0007669"/>
    <property type="project" value="UniProtKB-SubCell"/>
</dbReference>
<dbReference type="AlphaFoldDB" id="A0A1B6MST6"/>
<organism evidence="8">
    <name type="scientific">Graphocephala atropunctata</name>
    <dbReference type="NCBI Taxonomy" id="36148"/>
    <lineage>
        <taxon>Eukaryota</taxon>
        <taxon>Metazoa</taxon>
        <taxon>Ecdysozoa</taxon>
        <taxon>Arthropoda</taxon>
        <taxon>Hexapoda</taxon>
        <taxon>Insecta</taxon>
        <taxon>Pterygota</taxon>
        <taxon>Neoptera</taxon>
        <taxon>Paraneoptera</taxon>
        <taxon>Hemiptera</taxon>
        <taxon>Auchenorrhyncha</taxon>
        <taxon>Membracoidea</taxon>
        <taxon>Cicadellidae</taxon>
        <taxon>Cicadellinae</taxon>
        <taxon>Cicadellini</taxon>
        <taxon>Graphocephala</taxon>
    </lineage>
</organism>
<protein>
    <recommendedName>
        <fullName evidence="7">p53 DNA-binding domain-containing protein</fullName>
    </recommendedName>
</protein>
<dbReference type="GO" id="GO:0006357">
    <property type="term" value="P:regulation of transcription by RNA polymerase II"/>
    <property type="evidence" value="ECO:0007669"/>
    <property type="project" value="UniProtKB-ARBA"/>
</dbReference>
<dbReference type="InterPro" id="IPR012346">
    <property type="entry name" value="p53/RUNT-type_TF_DNA-bd_sf"/>
</dbReference>
<name>A0A1B6MST6_9HEMI</name>
<sequence>GRQIMAVKICSCPKRDKEKEEADENNKPRSAPAGKRRISSSVKQDVSKKIKMETSVPQEVEPDQLSVKTGNSRNINQNTSITKGDQCEDPTLVSKLLDVISTQNSQLAEIRGELLQQRAETRQHYSEMQQQRAEIQQLRGEVSENLQRVETKLDAICQALSRQDYV</sequence>
<feature type="coiled-coil region" evidence="5">
    <location>
        <begin position="118"/>
        <end position="148"/>
    </location>
</feature>
<gene>
    <name evidence="8" type="ORF">g.18257</name>
</gene>
<keyword evidence="3" id="KW-0804">Transcription</keyword>
<keyword evidence="4" id="KW-0539">Nucleus</keyword>
<evidence type="ECO:0000313" key="8">
    <source>
        <dbReference type="EMBL" id="JAT39001.1"/>
    </source>
</evidence>
<dbReference type="GO" id="GO:0000976">
    <property type="term" value="F:transcription cis-regulatory region binding"/>
    <property type="evidence" value="ECO:0007669"/>
    <property type="project" value="InterPro"/>
</dbReference>
<keyword evidence="5" id="KW-0175">Coiled coil</keyword>
<evidence type="ECO:0000256" key="3">
    <source>
        <dbReference type="ARBA" id="ARBA00023163"/>
    </source>
</evidence>
<feature type="compositionally biased region" description="Basic and acidic residues" evidence="6">
    <location>
        <begin position="13"/>
        <end position="27"/>
    </location>
</feature>
<feature type="domain" description="p53 DNA-binding" evidence="7">
    <location>
        <begin position="1"/>
        <end position="23"/>
    </location>
</feature>
<proteinExistence type="predicted"/>
<dbReference type="GO" id="GO:0003700">
    <property type="term" value="F:DNA-binding transcription factor activity"/>
    <property type="evidence" value="ECO:0007669"/>
    <property type="project" value="InterPro"/>
</dbReference>
<feature type="non-terminal residue" evidence="8">
    <location>
        <position position="1"/>
    </location>
</feature>
<evidence type="ECO:0000256" key="5">
    <source>
        <dbReference type="SAM" id="Coils"/>
    </source>
</evidence>
<evidence type="ECO:0000256" key="1">
    <source>
        <dbReference type="ARBA" id="ARBA00004123"/>
    </source>
</evidence>
<dbReference type="Gene3D" id="2.60.40.720">
    <property type="match status" value="1"/>
</dbReference>
<dbReference type="SUPFAM" id="SSF49417">
    <property type="entry name" value="p53-like transcription factors"/>
    <property type="match status" value="1"/>
</dbReference>
<keyword evidence="2" id="KW-0805">Transcription regulation</keyword>
<dbReference type="InterPro" id="IPR008967">
    <property type="entry name" value="p53-like_TF_DNA-bd_sf"/>
</dbReference>
<accession>A0A1B6MST6</accession>
<evidence type="ECO:0000256" key="6">
    <source>
        <dbReference type="SAM" id="MobiDB-lite"/>
    </source>
</evidence>
<evidence type="ECO:0000256" key="4">
    <source>
        <dbReference type="ARBA" id="ARBA00023242"/>
    </source>
</evidence>
<dbReference type="EMBL" id="GEBQ01000976">
    <property type="protein sequence ID" value="JAT39001.1"/>
    <property type="molecule type" value="Transcribed_RNA"/>
</dbReference>
<evidence type="ECO:0000259" key="7">
    <source>
        <dbReference type="Pfam" id="PF00870"/>
    </source>
</evidence>
<feature type="region of interest" description="Disordered" evidence="6">
    <location>
        <begin position="1"/>
        <end position="86"/>
    </location>
</feature>